<organism evidence="2 3">
    <name type="scientific">Cryptotermes secundus</name>
    <dbReference type="NCBI Taxonomy" id="105785"/>
    <lineage>
        <taxon>Eukaryota</taxon>
        <taxon>Metazoa</taxon>
        <taxon>Ecdysozoa</taxon>
        <taxon>Arthropoda</taxon>
        <taxon>Hexapoda</taxon>
        <taxon>Insecta</taxon>
        <taxon>Pterygota</taxon>
        <taxon>Neoptera</taxon>
        <taxon>Polyneoptera</taxon>
        <taxon>Dictyoptera</taxon>
        <taxon>Blattodea</taxon>
        <taxon>Blattoidea</taxon>
        <taxon>Termitoidae</taxon>
        <taxon>Kalotermitidae</taxon>
        <taxon>Cryptotermitinae</taxon>
        <taxon>Cryptotermes</taxon>
    </lineage>
</organism>
<protein>
    <recommendedName>
        <fullName evidence="1">Helix-turn-helix domain-containing protein</fullName>
    </recommendedName>
</protein>
<dbReference type="Proteomes" id="UP000235965">
    <property type="component" value="Unassembled WGS sequence"/>
</dbReference>
<keyword evidence="3" id="KW-1185">Reference proteome</keyword>
<dbReference type="STRING" id="105785.A0A2J7PPM3"/>
<evidence type="ECO:0000313" key="2">
    <source>
        <dbReference type="EMBL" id="PNF18297.1"/>
    </source>
</evidence>
<reference evidence="2 3" key="1">
    <citation type="submission" date="2017-12" db="EMBL/GenBank/DDBJ databases">
        <title>Hemimetabolous genomes reveal molecular basis of termite eusociality.</title>
        <authorList>
            <person name="Harrison M.C."/>
            <person name="Jongepier E."/>
            <person name="Robertson H.M."/>
            <person name="Arning N."/>
            <person name="Bitard-Feildel T."/>
            <person name="Chao H."/>
            <person name="Childers C.P."/>
            <person name="Dinh H."/>
            <person name="Doddapaneni H."/>
            <person name="Dugan S."/>
            <person name="Gowin J."/>
            <person name="Greiner C."/>
            <person name="Han Y."/>
            <person name="Hu H."/>
            <person name="Hughes D.S.T."/>
            <person name="Huylmans A.-K."/>
            <person name="Kemena C."/>
            <person name="Kremer L.P.M."/>
            <person name="Lee S.L."/>
            <person name="Lopez-Ezquerra A."/>
            <person name="Mallet L."/>
            <person name="Monroy-Kuhn J.M."/>
            <person name="Moser A."/>
            <person name="Murali S.C."/>
            <person name="Muzny D.M."/>
            <person name="Otani S."/>
            <person name="Piulachs M.-D."/>
            <person name="Poelchau M."/>
            <person name="Qu J."/>
            <person name="Schaub F."/>
            <person name="Wada-Katsumata A."/>
            <person name="Worley K.C."/>
            <person name="Xie Q."/>
            <person name="Ylla G."/>
            <person name="Poulsen M."/>
            <person name="Gibbs R.A."/>
            <person name="Schal C."/>
            <person name="Richards S."/>
            <person name="Belles X."/>
            <person name="Korb J."/>
            <person name="Bornberg-Bauer E."/>
        </authorList>
    </citation>
    <scope>NUCLEOTIDE SEQUENCE [LARGE SCALE GENOMIC DNA]</scope>
    <source>
        <tissue evidence="2">Whole body</tissue>
    </source>
</reference>
<gene>
    <name evidence="2" type="ORF">B7P43_G15484</name>
</gene>
<dbReference type="OrthoDB" id="10058657at2759"/>
<dbReference type="PANTHER" id="PTHR21301:SF11">
    <property type="entry name" value="GIY-YIG DOMAIN-CONTAINING PROTEIN"/>
    <property type="match status" value="1"/>
</dbReference>
<sequence length="527" mass="60440">MLEKTRSPRNNINIQEMAAIKSLKRDKDIRIIQADKGNCTVVLNEVDYQSKLNTLLQSGVYEPIEKDPTLKIERRIRCLLSKHKTSLPTRVKQSLSPYYTKPPHLYGLPKIHKPDIPLRPIISSIGSPCYALAGYLLKILRPFSGKSTSFIKNSYHFVQLLNSITPQATDILVSFDVINMFTNIPVDEALVVIGDVLQKDDTLASPLDSALFKPSCWFRYVDDTFVIWPHGPNTLQNFLIHLNSIRPTIQFTMETEVNNTIPFLDVLVTKTDATFSTKVYRKPTHTGRYLNFESNHPPHIKKGLIWGLQKRAIIICQDHNDQHKEISHLRREFLTNGYPPSFIDSAFKTKSCSRPEQNYMGTMYIAYVKGVSEKIKRIAERFKIKTIFQTKHTLKSMFVKTTPKGEPQHTSHCIYSIPCECGRYYIGETGRPLAVRLREHKHTFKEGLLDKSRLAQHAYEEDHSVKWDGTGILDLERNATVRKYKEAAYMAWAGNTISQPSLDFSIIWSPLVFEEMNGTHNSKKRGD</sequence>
<name>A0A2J7PPM3_9NEOP</name>
<dbReference type="InParanoid" id="A0A2J7PPM3"/>
<dbReference type="InterPro" id="IPR058912">
    <property type="entry name" value="HTH_animal"/>
</dbReference>
<feature type="domain" description="Helix-turn-helix" evidence="1">
    <location>
        <begin position="288"/>
        <end position="348"/>
    </location>
</feature>
<accession>A0A2J7PPM3</accession>
<proteinExistence type="predicted"/>
<dbReference type="CDD" id="cd10442">
    <property type="entry name" value="GIY-YIG_PLEs"/>
    <property type="match status" value="1"/>
</dbReference>
<comment type="caution">
    <text evidence="2">The sequence shown here is derived from an EMBL/GenBank/DDBJ whole genome shotgun (WGS) entry which is preliminary data.</text>
</comment>
<dbReference type="EMBL" id="NEVH01022651">
    <property type="protein sequence ID" value="PNF18297.1"/>
    <property type="molecule type" value="Genomic_DNA"/>
</dbReference>
<dbReference type="AlphaFoldDB" id="A0A2J7PPM3"/>
<evidence type="ECO:0000259" key="1">
    <source>
        <dbReference type="Pfam" id="PF26215"/>
    </source>
</evidence>
<dbReference type="Pfam" id="PF26215">
    <property type="entry name" value="HTH_animal"/>
    <property type="match status" value="1"/>
</dbReference>
<dbReference type="PANTHER" id="PTHR21301">
    <property type="entry name" value="REVERSE TRANSCRIPTASE"/>
    <property type="match status" value="1"/>
</dbReference>
<evidence type="ECO:0000313" key="3">
    <source>
        <dbReference type="Proteomes" id="UP000235965"/>
    </source>
</evidence>